<evidence type="ECO:0000313" key="6">
    <source>
        <dbReference type="EMBL" id="CUH44604.1"/>
    </source>
</evidence>
<keyword evidence="4 5" id="KW-0472">Membrane</keyword>
<accession>A0A0N7LP96</accession>
<evidence type="ECO:0000256" key="3">
    <source>
        <dbReference type="ARBA" id="ARBA00022989"/>
    </source>
</evidence>
<dbReference type="GO" id="GO:0016020">
    <property type="term" value="C:membrane"/>
    <property type="evidence" value="ECO:0007669"/>
    <property type="project" value="UniProtKB-SubCell"/>
</dbReference>
<dbReference type="Gene3D" id="1.10.287.470">
    <property type="entry name" value="Helix hairpin bin"/>
    <property type="match status" value="1"/>
</dbReference>
<keyword evidence="7" id="KW-1185">Reference proteome</keyword>
<evidence type="ECO:0000256" key="2">
    <source>
        <dbReference type="ARBA" id="ARBA00022692"/>
    </source>
</evidence>
<evidence type="ECO:0000256" key="4">
    <source>
        <dbReference type="ARBA" id="ARBA00023136"/>
    </source>
</evidence>
<comment type="subcellular location">
    <subcellularLocation>
        <location evidence="1">Membrane</location>
        <topology evidence="1">Single-pass membrane protein</topology>
    </subcellularLocation>
</comment>
<dbReference type="EMBL" id="CYPS01000054">
    <property type="protein sequence ID" value="CUH44604.1"/>
    <property type="molecule type" value="Genomic_DNA"/>
</dbReference>
<dbReference type="PANTHER" id="PTHR30386:SF26">
    <property type="entry name" value="TRANSPORT PROTEIN COMB"/>
    <property type="match status" value="1"/>
</dbReference>
<keyword evidence="3 5" id="KW-1133">Transmembrane helix</keyword>
<sequence>MIELLVTSFPFVLRVIYLKWRGIPVTLYNVHRALFMWFVLALIVFFAVFYYYPKSYTGLVPFRTVPVVAENGGTVTDIYVKGGDRVEPGDPLFAVENSSEEAAVKFAMRKVEEIESAKLAAELQVETAQAVLDAAITSREQAELSLMDHRALQAKNSAAFQVSQLERAQATLDTRSAEVEAAETQLGVAQVQATAVLPAQLASARASLEQARVELSKTLTLSSVDGVVEQVTLNVGSRAAQAAMSPAMLIVPDRKDVERGRIVAGFSQVSHTELYEGMAAEVACESNFNISMRNTVLPARIVRIQESISSGQLAPSGRLIEPSEKAKRGQIVVHLDLVHPEHRDLLVPGSGCIVQSYTTNFEGDMEGTIVAHGIQAMGIIKAVGLRVKAWFGLTSGIGLIDGGHA</sequence>
<evidence type="ECO:0000256" key="1">
    <source>
        <dbReference type="ARBA" id="ARBA00004167"/>
    </source>
</evidence>
<organism evidence="6 7">
    <name type="scientific">Ruegeria atlantica</name>
    <dbReference type="NCBI Taxonomy" id="81569"/>
    <lineage>
        <taxon>Bacteria</taxon>
        <taxon>Pseudomonadati</taxon>
        <taxon>Pseudomonadota</taxon>
        <taxon>Alphaproteobacteria</taxon>
        <taxon>Rhodobacterales</taxon>
        <taxon>Roseobacteraceae</taxon>
        <taxon>Ruegeria</taxon>
    </lineage>
</organism>
<dbReference type="InterPro" id="IPR050739">
    <property type="entry name" value="MFP"/>
</dbReference>
<dbReference type="RefSeq" id="WP_058274583.1">
    <property type="nucleotide sequence ID" value="NZ_CYPS01000054.1"/>
</dbReference>
<dbReference type="SUPFAM" id="SSF111369">
    <property type="entry name" value="HlyD-like secretion proteins"/>
    <property type="match status" value="1"/>
</dbReference>
<reference evidence="7" key="1">
    <citation type="submission" date="2015-09" db="EMBL/GenBank/DDBJ databases">
        <authorList>
            <person name="Rodrigo-Torres L."/>
            <person name="Arahal D.R."/>
        </authorList>
    </citation>
    <scope>NUCLEOTIDE SEQUENCE [LARGE SCALE GENOMIC DNA]</scope>
    <source>
        <strain evidence="7">CECT 4293</strain>
    </source>
</reference>
<proteinExistence type="predicted"/>
<feature type="transmembrane region" description="Helical" evidence="5">
    <location>
        <begin position="34"/>
        <end position="53"/>
    </location>
</feature>
<evidence type="ECO:0000256" key="5">
    <source>
        <dbReference type="SAM" id="Phobius"/>
    </source>
</evidence>
<dbReference type="AlphaFoldDB" id="A0A0N7LP96"/>
<evidence type="ECO:0000313" key="7">
    <source>
        <dbReference type="Proteomes" id="UP000050786"/>
    </source>
</evidence>
<dbReference type="Gene3D" id="2.40.50.100">
    <property type="match status" value="1"/>
</dbReference>
<dbReference type="Proteomes" id="UP000050786">
    <property type="component" value="Unassembled WGS sequence"/>
</dbReference>
<protein>
    <submittedName>
        <fullName evidence="6">Inner membrane protein YiaV</fullName>
    </submittedName>
</protein>
<dbReference type="PANTHER" id="PTHR30386">
    <property type="entry name" value="MEMBRANE FUSION SUBUNIT OF EMRAB-TOLC MULTIDRUG EFFLUX PUMP"/>
    <property type="match status" value="1"/>
</dbReference>
<keyword evidence="2 5" id="KW-0812">Transmembrane</keyword>
<name>A0A0N7LP96_9RHOB</name>
<gene>
    <name evidence="6" type="primary">yiaV_3</name>
    <name evidence="6" type="ORF">RUM4293_03510</name>
</gene>